<keyword evidence="7" id="KW-0812">Transmembrane</keyword>
<evidence type="ECO:0000256" key="7">
    <source>
        <dbReference type="SAM" id="Phobius"/>
    </source>
</evidence>
<feature type="transmembrane region" description="Helical" evidence="7">
    <location>
        <begin position="1238"/>
        <end position="1256"/>
    </location>
</feature>
<dbReference type="EMBL" id="HBEM01025776">
    <property type="protein sequence ID" value="CAD8458525.1"/>
    <property type="molecule type" value="Transcribed_RNA"/>
</dbReference>
<comment type="cofactor">
    <cofactor evidence="1">
        <name>pyridoxal 5'-phosphate</name>
        <dbReference type="ChEBI" id="CHEBI:597326"/>
    </cofactor>
</comment>
<dbReference type="GO" id="GO:0016020">
    <property type="term" value="C:membrane"/>
    <property type="evidence" value="ECO:0007669"/>
    <property type="project" value="GOC"/>
</dbReference>
<dbReference type="PANTHER" id="PTHR13693">
    <property type="entry name" value="CLASS II AMINOTRANSFERASE/8-AMINO-7-OXONONANOATE SYNTHASE"/>
    <property type="match status" value="1"/>
</dbReference>
<feature type="transmembrane region" description="Helical" evidence="7">
    <location>
        <begin position="1067"/>
        <end position="1094"/>
    </location>
</feature>
<name>A0A7S0DLV2_9EUKA</name>
<keyword evidence="5" id="KW-0663">Pyridoxal phosphate</keyword>
<evidence type="ECO:0000256" key="6">
    <source>
        <dbReference type="ARBA" id="ARBA00048528"/>
    </source>
</evidence>
<organism evidence="9">
    <name type="scientific">Amorphochlora amoebiformis</name>
    <dbReference type="NCBI Taxonomy" id="1561963"/>
    <lineage>
        <taxon>Eukaryota</taxon>
        <taxon>Sar</taxon>
        <taxon>Rhizaria</taxon>
        <taxon>Cercozoa</taxon>
        <taxon>Chlorarachniophyceae</taxon>
        <taxon>Amorphochlora</taxon>
    </lineage>
</organism>
<keyword evidence="7" id="KW-0472">Membrane</keyword>
<keyword evidence="7" id="KW-1133">Transmembrane helix</keyword>
<gene>
    <name evidence="9" type="ORF">LAMO00422_LOCUS17476</name>
</gene>
<dbReference type="InterPro" id="IPR004839">
    <property type="entry name" value="Aminotransferase_I/II_large"/>
</dbReference>
<sequence>MDYKDYHFPFHGAPQAVGHSAWSSGVWAMMTSMGAAKNVLNAIRGIPDWRTNDPDGDRHGLPPLFKTKKGLYIRLLYAAAEDTFNRPIDSEPSDWINCVIREYASSKGYFSPLISTDRRRRCLNLSSYNYLGFGGSNRYVDQEEILTEAVAHLPISTASPSAELGYHPVHRQLEQKIAKFLDKEDAVVFGMGFATNSTVLPALVGKGDLLISDLFNHTSIVQGARESGAKIKTFIHNDPYDLEKVLQDAVLGPRKYGKILIVVEGIYSMEGDMANLKEILPIAKRYGAYVYLDEAHSIGAVGRTGRGVTEEQGVGTKDISVMMGTFSKSFGAAGGYIAGDRHVVNRVRRLAAGATDSASMPPAVALQIINALKTISGEDGTDIGQKKLVAIRENSDYFRDSLREMGFEVLGESPSPVIPVMLYTPTKIGDFSRLAFNRGLAVVTVGAPAVPLMYGRVRFCISAAHKKEDLTDALKKIDEIGDILKMKYCSKHKPNPYVPGTLLSLEHKLKAEAKQRKALAAVRRSEALEVVDKIKWNPLVRKEEGKARSNGWADSKLSAVYDCKVNVSSWDYLGLTVDPIVQAKCIKILKKRGLGSCGPRGFYGTFPEHENAEIDLANFLGCDQAVLYPFGACTVSSVISCMAGKGDVLVVDEGCGRNVMTGVYLAKAKVYYYKHGDAEDCERILKTLCSEEWRSMGGILGPNPKRKFIISEAVFGSTGELAPVDKLAALRLKYKCRFILDESHSFGMLGETGKGATEHFGIGINAVDVICASLEGSGSSCCGFSAGPTGVVAYQRLLSSGYVYSASPPPYLAAAVSASLMVITKAGTERLASLRKSVKVLRERISDIPGLKVTGSVHSPMVSVALDDHLDTKGRSHSDILDEICRIAQYRGVAICRFSRPELGLKSGFKFPEALRVCGSSKHTENQLDFVIEVVSSAARKVLGRFRIVKSVSLKMESKLTTSKKLSFEPATPVDTESSDYLMKKPVVRRNFETSGVTMPILVTLWAILSLYREFLNHESVITGRFVNGWLHMFRLDKDSTSPAVRSFYHIARCMGSHRTYSAVLPVVFWMGGSSSAALPFILYSLACCAGCMMKCAMGEGNTERARSWPSITAMNAVALPFFELRYHLGYNWLVRFFGPESVGTVIIALMWVFTICFSRLEIGDSPSNIVGGLVAGSAAIHVMLRFAGPTVAWMEGNTSAWLCPPLYFALCTILFCPLPTSGRAFAVNFYQHAAKHAVSLIGFLTGVALVPVAVAEEVEMMTMITRGVIGFFLFVILQTLSVFASRKCLAWILTGVCSAVPSLRDHGIKIYDSAEPIVNSLSYGLLMSTVVPTVVARL</sequence>
<dbReference type="GO" id="GO:0046512">
    <property type="term" value="P:sphingosine biosynthetic process"/>
    <property type="evidence" value="ECO:0007669"/>
    <property type="project" value="TreeGrafter"/>
</dbReference>
<evidence type="ECO:0000259" key="8">
    <source>
        <dbReference type="Pfam" id="PF00155"/>
    </source>
</evidence>
<dbReference type="GO" id="GO:0046513">
    <property type="term" value="P:ceramide biosynthetic process"/>
    <property type="evidence" value="ECO:0007669"/>
    <property type="project" value="TreeGrafter"/>
</dbReference>
<evidence type="ECO:0000256" key="2">
    <source>
        <dbReference type="ARBA" id="ARBA00008392"/>
    </source>
</evidence>
<reference evidence="9" key="1">
    <citation type="submission" date="2021-01" db="EMBL/GenBank/DDBJ databases">
        <authorList>
            <person name="Corre E."/>
            <person name="Pelletier E."/>
            <person name="Niang G."/>
            <person name="Scheremetjew M."/>
            <person name="Finn R."/>
            <person name="Kale V."/>
            <person name="Holt S."/>
            <person name="Cochrane G."/>
            <person name="Meng A."/>
            <person name="Brown T."/>
            <person name="Cohen L."/>
        </authorList>
    </citation>
    <scope>NUCLEOTIDE SEQUENCE</scope>
    <source>
        <strain evidence="9">CCMP2058</strain>
    </source>
</reference>
<feature type="transmembrane region" description="Helical" evidence="7">
    <location>
        <begin position="1268"/>
        <end position="1285"/>
    </location>
</feature>
<feature type="domain" description="Aminotransferase class I/classII large" evidence="8">
    <location>
        <begin position="122"/>
        <end position="477"/>
    </location>
</feature>
<dbReference type="GO" id="GO:0017059">
    <property type="term" value="C:serine palmitoyltransferase complex"/>
    <property type="evidence" value="ECO:0007669"/>
    <property type="project" value="TreeGrafter"/>
</dbReference>
<accession>A0A7S0DLV2</accession>
<feature type="transmembrane region" description="Helical" evidence="7">
    <location>
        <begin position="1170"/>
        <end position="1188"/>
    </location>
</feature>
<proteinExistence type="inferred from homology"/>
<dbReference type="Gene3D" id="3.40.640.10">
    <property type="entry name" value="Type I PLP-dependent aspartate aminotransferase-like (Major domain)"/>
    <property type="match status" value="2"/>
</dbReference>
<dbReference type="GO" id="GO:0004758">
    <property type="term" value="F:serine C-palmitoyltransferase activity"/>
    <property type="evidence" value="ECO:0007669"/>
    <property type="project" value="UniProtKB-EC"/>
</dbReference>
<dbReference type="Gene3D" id="3.90.1150.10">
    <property type="entry name" value="Aspartate Aminotransferase, domain 1"/>
    <property type="match status" value="2"/>
</dbReference>
<dbReference type="PANTHER" id="PTHR13693:SF3">
    <property type="entry name" value="LD36009P"/>
    <property type="match status" value="1"/>
</dbReference>
<dbReference type="SUPFAM" id="SSF53383">
    <property type="entry name" value="PLP-dependent transferases"/>
    <property type="match status" value="2"/>
</dbReference>
<evidence type="ECO:0000313" key="9">
    <source>
        <dbReference type="EMBL" id="CAD8458525.1"/>
    </source>
</evidence>
<comment type="similarity">
    <text evidence="2">Belongs to the class-II pyridoxal-phosphate-dependent aminotransferase family.</text>
</comment>
<evidence type="ECO:0000256" key="1">
    <source>
        <dbReference type="ARBA" id="ARBA00001933"/>
    </source>
</evidence>
<keyword evidence="4" id="KW-0808">Transferase</keyword>
<dbReference type="EC" id="2.3.1.50" evidence="3"/>
<dbReference type="InterPro" id="IPR015422">
    <property type="entry name" value="PyrdxlP-dep_Trfase_small"/>
</dbReference>
<evidence type="ECO:0000256" key="5">
    <source>
        <dbReference type="ARBA" id="ARBA00022898"/>
    </source>
</evidence>
<dbReference type="CDD" id="cd06454">
    <property type="entry name" value="KBL_like"/>
    <property type="match status" value="1"/>
</dbReference>
<dbReference type="Pfam" id="PF00155">
    <property type="entry name" value="Aminotran_1_2"/>
    <property type="match status" value="2"/>
</dbReference>
<dbReference type="InterPro" id="IPR015424">
    <property type="entry name" value="PyrdxlP-dep_Trfase"/>
</dbReference>
<feature type="domain" description="Aminotransferase class I/classII large" evidence="8">
    <location>
        <begin position="565"/>
        <end position="934"/>
    </location>
</feature>
<dbReference type="InterPro" id="IPR050087">
    <property type="entry name" value="AON_synthase_class-II"/>
</dbReference>
<dbReference type="PROSITE" id="PS00599">
    <property type="entry name" value="AA_TRANSFER_CLASS_2"/>
    <property type="match status" value="1"/>
</dbReference>
<evidence type="ECO:0000256" key="4">
    <source>
        <dbReference type="ARBA" id="ARBA00022679"/>
    </source>
</evidence>
<evidence type="ECO:0000256" key="3">
    <source>
        <dbReference type="ARBA" id="ARBA00013220"/>
    </source>
</evidence>
<feature type="transmembrane region" description="Helical" evidence="7">
    <location>
        <begin position="1143"/>
        <end position="1163"/>
    </location>
</feature>
<feature type="transmembrane region" description="Helical" evidence="7">
    <location>
        <begin position="1208"/>
        <end position="1231"/>
    </location>
</feature>
<protein>
    <recommendedName>
        <fullName evidence="3">serine C-palmitoyltransferase</fullName>
        <ecNumber evidence="3">2.3.1.50</ecNumber>
    </recommendedName>
</protein>
<comment type="catalytic activity">
    <reaction evidence="6">
        <text>L-serine + hexadecanoyl-CoA + H(+) = 3-oxosphinganine + CO2 + CoA</text>
        <dbReference type="Rhea" id="RHEA:14761"/>
        <dbReference type="ChEBI" id="CHEBI:15378"/>
        <dbReference type="ChEBI" id="CHEBI:16526"/>
        <dbReference type="ChEBI" id="CHEBI:33384"/>
        <dbReference type="ChEBI" id="CHEBI:57287"/>
        <dbReference type="ChEBI" id="CHEBI:57379"/>
        <dbReference type="ChEBI" id="CHEBI:58299"/>
        <dbReference type="EC" id="2.3.1.50"/>
    </reaction>
</comment>
<dbReference type="InterPro" id="IPR001917">
    <property type="entry name" value="Aminotrans_II_pyridoxalP_BS"/>
</dbReference>
<dbReference type="InterPro" id="IPR015421">
    <property type="entry name" value="PyrdxlP-dep_Trfase_major"/>
</dbReference>
<dbReference type="GO" id="GO:0030170">
    <property type="term" value="F:pyridoxal phosphate binding"/>
    <property type="evidence" value="ECO:0007669"/>
    <property type="project" value="InterPro"/>
</dbReference>